<evidence type="ECO:0000313" key="1">
    <source>
        <dbReference type="EMBL" id="MEQ2235923.1"/>
    </source>
</evidence>
<dbReference type="Proteomes" id="UP001482620">
    <property type="component" value="Unassembled WGS sequence"/>
</dbReference>
<reference evidence="1 2" key="1">
    <citation type="submission" date="2021-06" db="EMBL/GenBank/DDBJ databases">
        <authorList>
            <person name="Palmer J.M."/>
        </authorList>
    </citation>
    <scope>NUCLEOTIDE SEQUENCE [LARGE SCALE GENOMIC DNA]</scope>
    <source>
        <strain evidence="2">if_2019</strain>
        <tissue evidence="1">Muscle</tissue>
    </source>
</reference>
<name>A0ABV0TSN2_9TELE</name>
<sequence>MPSSRLNKNTGYSSLAVGKHTGVMTEVTESSCEKVLRGRTPHAPHTNIDTHTYGMPFADADRASLANGMRTSEDCKLSSMTRLSLNKGSPMWAFYSNPTHRDSRKVVERTHVQLDLDHTKQLTAETLTPIFLMLE</sequence>
<evidence type="ECO:0000313" key="2">
    <source>
        <dbReference type="Proteomes" id="UP001482620"/>
    </source>
</evidence>
<protein>
    <submittedName>
        <fullName evidence="1">Uncharacterized protein</fullName>
    </submittedName>
</protein>
<keyword evidence="2" id="KW-1185">Reference proteome</keyword>
<gene>
    <name evidence="1" type="ORF">ILYODFUR_007194</name>
</gene>
<dbReference type="EMBL" id="JAHRIQ010046799">
    <property type="protein sequence ID" value="MEQ2235923.1"/>
    <property type="molecule type" value="Genomic_DNA"/>
</dbReference>
<comment type="caution">
    <text evidence="1">The sequence shown here is derived from an EMBL/GenBank/DDBJ whole genome shotgun (WGS) entry which is preliminary data.</text>
</comment>
<organism evidence="1 2">
    <name type="scientific">Ilyodon furcidens</name>
    <name type="common">goldbreast splitfin</name>
    <dbReference type="NCBI Taxonomy" id="33524"/>
    <lineage>
        <taxon>Eukaryota</taxon>
        <taxon>Metazoa</taxon>
        <taxon>Chordata</taxon>
        <taxon>Craniata</taxon>
        <taxon>Vertebrata</taxon>
        <taxon>Euteleostomi</taxon>
        <taxon>Actinopterygii</taxon>
        <taxon>Neopterygii</taxon>
        <taxon>Teleostei</taxon>
        <taxon>Neoteleostei</taxon>
        <taxon>Acanthomorphata</taxon>
        <taxon>Ovalentaria</taxon>
        <taxon>Atherinomorphae</taxon>
        <taxon>Cyprinodontiformes</taxon>
        <taxon>Goodeidae</taxon>
        <taxon>Ilyodon</taxon>
    </lineage>
</organism>
<accession>A0ABV0TSN2</accession>
<proteinExistence type="predicted"/>